<dbReference type="RefSeq" id="WP_091166733.1">
    <property type="nucleotide sequence ID" value="NZ_CP071878.2"/>
</dbReference>
<keyword evidence="1" id="KW-0472">Membrane</keyword>
<evidence type="ECO:0008006" key="4">
    <source>
        <dbReference type="Google" id="ProtNLM"/>
    </source>
</evidence>
<reference evidence="3" key="1">
    <citation type="submission" date="2016-10" db="EMBL/GenBank/DDBJ databases">
        <authorList>
            <person name="Varghese N."/>
            <person name="Submissions S."/>
        </authorList>
    </citation>
    <scope>NUCLEOTIDE SEQUENCE [LARGE SCALE GENOMIC DNA]</scope>
    <source>
        <strain evidence="3">Gh-67</strain>
    </source>
</reference>
<keyword evidence="1" id="KW-0812">Transmembrane</keyword>
<feature type="transmembrane region" description="Helical" evidence="1">
    <location>
        <begin position="101"/>
        <end position="123"/>
    </location>
</feature>
<dbReference type="Proteomes" id="UP000199705">
    <property type="component" value="Unassembled WGS sequence"/>
</dbReference>
<keyword evidence="3" id="KW-1185">Reference proteome</keyword>
<accession>A0A1G7WMM1</accession>
<protein>
    <recommendedName>
        <fullName evidence="4">DUF3592 domain-containing protein</fullName>
    </recommendedName>
</protein>
<dbReference type="AlphaFoldDB" id="A0A1G7WMM1"/>
<proteinExistence type="predicted"/>
<evidence type="ECO:0000313" key="2">
    <source>
        <dbReference type="EMBL" id="SDG72470.1"/>
    </source>
</evidence>
<organism evidence="2 3">
    <name type="scientific">Mucilaginibacter gossypii</name>
    <dbReference type="NCBI Taxonomy" id="551996"/>
    <lineage>
        <taxon>Bacteria</taxon>
        <taxon>Pseudomonadati</taxon>
        <taxon>Bacteroidota</taxon>
        <taxon>Sphingobacteriia</taxon>
        <taxon>Sphingobacteriales</taxon>
        <taxon>Sphingobacteriaceae</taxon>
        <taxon>Mucilaginibacter</taxon>
    </lineage>
</organism>
<evidence type="ECO:0000313" key="3">
    <source>
        <dbReference type="Proteomes" id="UP000199705"/>
    </source>
</evidence>
<evidence type="ECO:0000256" key="1">
    <source>
        <dbReference type="SAM" id="Phobius"/>
    </source>
</evidence>
<keyword evidence="1" id="KW-1133">Transmembrane helix</keyword>
<sequence length="127" mass="13945">MKILAISAGILIAILSVLGMLNCKAQLQIQNEGSIVKMKIIELPGVCSGTKAKYFMKVFYEGATYSKQIGANFCETHRVGKNIEMKYLKGKDQILFPEEDVIGNLIAATAICLLGIFIIIYALKTLQ</sequence>
<name>A0A1G7WMM1_9SPHI</name>
<dbReference type="EMBL" id="FNCG01000004">
    <property type="protein sequence ID" value="SDG72470.1"/>
    <property type="molecule type" value="Genomic_DNA"/>
</dbReference>
<gene>
    <name evidence="2" type="ORF">SAMN05192573_104459</name>
</gene>
<dbReference type="STRING" id="551996.SAMN05192573_104459"/>